<evidence type="ECO:0008006" key="4">
    <source>
        <dbReference type="Google" id="ProtNLM"/>
    </source>
</evidence>
<feature type="transmembrane region" description="Helical" evidence="1">
    <location>
        <begin position="63"/>
        <end position="80"/>
    </location>
</feature>
<accession>A0ABP9W2I7</accession>
<proteinExistence type="predicted"/>
<reference evidence="2 3" key="1">
    <citation type="submission" date="2024-02" db="EMBL/GenBank/DDBJ databases">
        <title>Rhodopirellula caenicola NBRC 110016.</title>
        <authorList>
            <person name="Ichikawa N."/>
            <person name="Katano-Makiyama Y."/>
            <person name="Hidaka K."/>
        </authorList>
    </citation>
    <scope>NUCLEOTIDE SEQUENCE [LARGE SCALE GENOMIC DNA]</scope>
    <source>
        <strain evidence="2 3">NBRC 110016</strain>
    </source>
</reference>
<protein>
    <recommendedName>
        <fullName evidence="4">MraY-like glycosyltransferase</fullName>
    </recommendedName>
</protein>
<evidence type="ECO:0000313" key="3">
    <source>
        <dbReference type="Proteomes" id="UP001416858"/>
    </source>
</evidence>
<sequence>MAVRFEVDDQIPPPREFQRSAKSHHLRRINMKTPRGWLLIYSLLGFAVSAGIAYHAIRDQNMVNLLLSAGFLLLAILLWYQTRWALLANSLLGLFVILLGVYVYWDVGRLGMLIGGGCILASYWPFREELEKQTDAERTHHRDDDASSHGPGLCIALLRDGWKPYRFPHSNVVVAVPHDFVAAFDDDGVLLGTLDGRSQNFSATLHANEEFHADPAVAYDFLDDLAEKSNVEPTDKGTYRYFKDPNLTGDEQLQYTFYVIAIPGSVVVVSIASTPGRERPDPLARIENAIPDIVGELA</sequence>
<feature type="transmembrane region" description="Helical" evidence="1">
    <location>
        <begin position="37"/>
        <end position="57"/>
    </location>
</feature>
<gene>
    <name evidence="2" type="ORF">Rcae01_06737</name>
</gene>
<organism evidence="2 3">
    <name type="scientific">Novipirellula caenicola</name>
    <dbReference type="NCBI Taxonomy" id="1536901"/>
    <lineage>
        <taxon>Bacteria</taxon>
        <taxon>Pseudomonadati</taxon>
        <taxon>Planctomycetota</taxon>
        <taxon>Planctomycetia</taxon>
        <taxon>Pirellulales</taxon>
        <taxon>Pirellulaceae</taxon>
        <taxon>Novipirellula</taxon>
    </lineage>
</organism>
<comment type="caution">
    <text evidence="2">The sequence shown here is derived from an EMBL/GenBank/DDBJ whole genome shotgun (WGS) entry which is preliminary data.</text>
</comment>
<dbReference type="EMBL" id="BAABRO010000046">
    <property type="protein sequence ID" value="GAA5511221.1"/>
    <property type="molecule type" value="Genomic_DNA"/>
</dbReference>
<keyword evidence="3" id="KW-1185">Reference proteome</keyword>
<evidence type="ECO:0000313" key="2">
    <source>
        <dbReference type="EMBL" id="GAA5511221.1"/>
    </source>
</evidence>
<keyword evidence="1" id="KW-0812">Transmembrane</keyword>
<evidence type="ECO:0000256" key="1">
    <source>
        <dbReference type="SAM" id="Phobius"/>
    </source>
</evidence>
<keyword evidence="1" id="KW-1133">Transmembrane helix</keyword>
<feature type="transmembrane region" description="Helical" evidence="1">
    <location>
        <begin position="87"/>
        <end position="104"/>
    </location>
</feature>
<keyword evidence="1" id="KW-0472">Membrane</keyword>
<dbReference type="Proteomes" id="UP001416858">
    <property type="component" value="Unassembled WGS sequence"/>
</dbReference>
<name>A0ABP9W2I7_9BACT</name>